<protein>
    <submittedName>
        <fullName evidence="1">Uncharacterized protein</fullName>
    </submittedName>
</protein>
<keyword evidence="2" id="KW-1185">Reference proteome</keyword>
<reference evidence="2" key="1">
    <citation type="journal article" date="2019" name="Int. J. Syst. Evol. Microbiol.">
        <title>The Global Catalogue of Microorganisms (GCM) 10K type strain sequencing project: providing services to taxonomists for standard genome sequencing and annotation.</title>
        <authorList>
            <consortium name="The Broad Institute Genomics Platform"/>
            <consortium name="The Broad Institute Genome Sequencing Center for Infectious Disease"/>
            <person name="Wu L."/>
            <person name="Ma J."/>
        </authorList>
    </citation>
    <scope>NUCLEOTIDE SEQUENCE [LARGE SCALE GENOMIC DNA]</scope>
    <source>
        <strain evidence="2">CCUG 53816</strain>
    </source>
</reference>
<comment type="caution">
    <text evidence="1">The sequence shown here is derived from an EMBL/GenBank/DDBJ whole genome shotgun (WGS) entry which is preliminary data.</text>
</comment>
<sequence length="230" mass="27147">MNLKTCLLVWLLCLPLLAQKHYWDREHGPLDYEYFYKYDPAYKHASWARFFLKSYFFKPLKHLKKATGKVRVLSLQRAENSLEVCREVGLKYDPKRNRCIDDRGKEKGITCFSHPRTTREMEKYLLNSMEYPGDPSADQYGLSFADYEACSYKGKVQIFGYTWDFKSREGKIELTRKVGKSEKRWSLEENTLQAYRQGQLDAYGWPPNTAIKYLVCRALACHPRAETEVY</sequence>
<proteinExistence type="predicted"/>
<dbReference type="Proteomes" id="UP001595783">
    <property type="component" value="Unassembled WGS sequence"/>
</dbReference>
<name>A0ABV7ZJ86_9HELI</name>
<gene>
    <name evidence="1" type="ORF">ACFOPX_06660</name>
</gene>
<evidence type="ECO:0000313" key="1">
    <source>
        <dbReference type="EMBL" id="MFC3848201.1"/>
    </source>
</evidence>
<organism evidence="1 2">
    <name type="scientific">Helicobacter baculiformis</name>
    <dbReference type="NCBI Taxonomy" id="427351"/>
    <lineage>
        <taxon>Bacteria</taxon>
        <taxon>Pseudomonadati</taxon>
        <taxon>Campylobacterota</taxon>
        <taxon>Epsilonproteobacteria</taxon>
        <taxon>Campylobacterales</taxon>
        <taxon>Helicobacteraceae</taxon>
        <taxon>Helicobacter</taxon>
    </lineage>
</organism>
<dbReference type="EMBL" id="JBHRZO010000048">
    <property type="protein sequence ID" value="MFC3848201.1"/>
    <property type="molecule type" value="Genomic_DNA"/>
</dbReference>
<evidence type="ECO:0000313" key="2">
    <source>
        <dbReference type="Proteomes" id="UP001595783"/>
    </source>
</evidence>
<dbReference type="RefSeq" id="WP_158653058.1">
    <property type="nucleotide sequence ID" value="NZ_FZMF01000002.1"/>
</dbReference>
<accession>A0ABV7ZJ86</accession>